<accession>A0A4Y7SKS4</accession>
<feature type="compositionally biased region" description="Acidic residues" evidence="1">
    <location>
        <begin position="978"/>
        <end position="992"/>
    </location>
</feature>
<dbReference type="Proteomes" id="UP000298030">
    <property type="component" value="Unassembled WGS sequence"/>
</dbReference>
<dbReference type="Pfam" id="PF18759">
    <property type="entry name" value="Plavaka"/>
    <property type="match status" value="1"/>
</dbReference>
<feature type="region of interest" description="Disordered" evidence="1">
    <location>
        <begin position="947"/>
        <end position="1020"/>
    </location>
</feature>
<dbReference type="OrthoDB" id="3183767at2759"/>
<reference evidence="2 3" key="1">
    <citation type="journal article" date="2019" name="Nat. Ecol. Evol.">
        <title>Megaphylogeny resolves global patterns of mushroom evolution.</title>
        <authorList>
            <person name="Varga T."/>
            <person name="Krizsan K."/>
            <person name="Foldi C."/>
            <person name="Dima B."/>
            <person name="Sanchez-Garcia M."/>
            <person name="Sanchez-Ramirez S."/>
            <person name="Szollosi G.J."/>
            <person name="Szarkandi J.G."/>
            <person name="Papp V."/>
            <person name="Albert L."/>
            <person name="Andreopoulos W."/>
            <person name="Angelini C."/>
            <person name="Antonin V."/>
            <person name="Barry K.W."/>
            <person name="Bougher N.L."/>
            <person name="Buchanan P."/>
            <person name="Buyck B."/>
            <person name="Bense V."/>
            <person name="Catcheside P."/>
            <person name="Chovatia M."/>
            <person name="Cooper J."/>
            <person name="Damon W."/>
            <person name="Desjardin D."/>
            <person name="Finy P."/>
            <person name="Geml J."/>
            <person name="Haridas S."/>
            <person name="Hughes K."/>
            <person name="Justo A."/>
            <person name="Karasinski D."/>
            <person name="Kautmanova I."/>
            <person name="Kiss B."/>
            <person name="Kocsube S."/>
            <person name="Kotiranta H."/>
            <person name="LaButti K.M."/>
            <person name="Lechner B.E."/>
            <person name="Liimatainen K."/>
            <person name="Lipzen A."/>
            <person name="Lukacs Z."/>
            <person name="Mihaltcheva S."/>
            <person name="Morgado L.N."/>
            <person name="Niskanen T."/>
            <person name="Noordeloos M.E."/>
            <person name="Ohm R.A."/>
            <person name="Ortiz-Santana B."/>
            <person name="Ovrebo C."/>
            <person name="Racz N."/>
            <person name="Riley R."/>
            <person name="Savchenko A."/>
            <person name="Shiryaev A."/>
            <person name="Soop K."/>
            <person name="Spirin V."/>
            <person name="Szebenyi C."/>
            <person name="Tomsovsky M."/>
            <person name="Tulloss R.E."/>
            <person name="Uehling J."/>
            <person name="Grigoriev I.V."/>
            <person name="Vagvolgyi C."/>
            <person name="Papp T."/>
            <person name="Martin F.M."/>
            <person name="Miettinen O."/>
            <person name="Hibbett D.S."/>
            <person name="Nagy L.G."/>
        </authorList>
    </citation>
    <scope>NUCLEOTIDE SEQUENCE [LARGE SCALE GENOMIC DNA]</scope>
    <source>
        <strain evidence="2 3">FP101781</strain>
    </source>
</reference>
<proteinExistence type="predicted"/>
<evidence type="ECO:0000256" key="1">
    <source>
        <dbReference type="SAM" id="MobiDB-lite"/>
    </source>
</evidence>
<feature type="compositionally biased region" description="Basic and acidic residues" evidence="1">
    <location>
        <begin position="13"/>
        <end position="31"/>
    </location>
</feature>
<gene>
    <name evidence="2" type="ORF">FA13DRAFT_1757353</name>
</gene>
<dbReference type="EMBL" id="QPFP01000094">
    <property type="protein sequence ID" value="TEB22258.1"/>
    <property type="molecule type" value="Genomic_DNA"/>
</dbReference>
<dbReference type="AlphaFoldDB" id="A0A4Y7SKS4"/>
<feature type="region of interest" description="Disordered" evidence="1">
    <location>
        <begin position="1"/>
        <end position="31"/>
    </location>
</feature>
<keyword evidence="3" id="KW-1185">Reference proteome</keyword>
<dbReference type="STRING" id="71717.A0A4Y7SKS4"/>
<feature type="region of interest" description="Disordered" evidence="1">
    <location>
        <begin position="560"/>
        <end position="584"/>
    </location>
</feature>
<comment type="caution">
    <text evidence="2">The sequence shown here is derived from an EMBL/GenBank/DDBJ whole genome shotgun (WGS) entry which is preliminary data.</text>
</comment>
<protein>
    <submittedName>
        <fullName evidence="2">Uncharacterized protein</fullName>
    </submittedName>
</protein>
<organism evidence="2 3">
    <name type="scientific">Coprinellus micaceus</name>
    <name type="common">Glistening ink-cap mushroom</name>
    <name type="synonym">Coprinus micaceus</name>
    <dbReference type="NCBI Taxonomy" id="71717"/>
    <lineage>
        <taxon>Eukaryota</taxon>
        <taxon>Fungi</taxon>
        <taxon>Dikarya</taxon>
        <taxon>Basidiomycota</taxon>
        <taxon>Agaricomycotina</taxon>
        <taxon>Agaricomycetes</taxon>
        <taxon>Agaricomycetidae</taxon>
        <taxon>Agaricales</taxon>
        <taxon>Agaricineae</taxon>
        <taxon>Psathyrellaceae</taxon>
        <taxon>Coprinellus</taxon>
    </lineage>
</organism>
<evidence type="ECO:0000313" key="2">
    <source>
        <dbReference type="EMBL" id="TEB22258.1"/>
    </source>
</evidence>
<name>A0A4Y7SKS4_COPMI</name>
<sequence>MASIEKGMGTGKKAAEPTKPDMHAKDLVPKDDLYAPPEPTFNIFGKNKSWGMLLGWAATGSQQKTDAEINRLAEILQNPEFDPKELAGMTAQRAAKEIEKEDANSTLLSKFKEASITIEVPSGTPNTPPKPFEVPVYSELYDSDVFIEEHDRVQRAKTDDPLCKRKKIIAAIMLWSDSTHLANFGTAKLWPIYMAFGNLSKYMRALPNSGALHHITYIPSLLDSFQDHLKAWHPHWLKASHRKDVTAHCCRELMHAVWRFLFDDDFLHAYQYGMVVRCLDGIERRVYPRIFTYSADYPEKQLLATIRDKGLCLCPRCLVTREHLHLVGWAVDFQRRVTEARSFLWDKVVSAREWIFKFGKGVKSKYVEDELKDTSSVPTLNVFSQRLGRDLDEPQEFPLAQMLVPDFMHKFELGVWKSLFTHLIRLLWATTPDGSTVMEFNQRFRQVPTFGTDTIRRFAVDTSEMKKLAACDFEDILQCCIPVFDGLLPDDAENRQLLKLLYRTAEFHAFAKLRFQSESTVEHLTDVTVSFGKLIRKFKDDVCERHPAVELPAEAARRVRRAQAQDNGVASEAPSLSSTSGRRPRELNLSTYKFHSLGDYARFIQLFGPTDGYSTQVGELAHRLVKRLYGLTNKRNVARQIGNRVQRRELSSPEPLTSSAPPARAAVQAMVEDRTSQYTHQVSARKSSNFLPKLKDHLLGRKMGRAFDGDNHDDFTDEDRNTVHIYGERIYQVGSCRFYFTTYDNRRDYDVVIPNSRPDVMALSQADNRDVVPFWHARTLGVYHAKVSTTHPNVSPENRRVERMTFLFVRWFGEEPGYRFGFKNARLPKVGFVVHEDEVENFAFGFLDPSQVLRGCHLIPVFAEGRTDELLPQRCEIARQLDTDKETDWTNYYVNIFVDRDMVMRYFGGGVGHLDQIRRQYHDEGTAPEAAESSEDEVETEAEMGAVVGGQGGADNAQPVAPVTSQSRANRTGTGEEQNGEEEEEEEEGVTDDEGRLSEASDESDYAGDDDDDDGRYASD</sequence>
<dbReference type="InterPro" id="IPR041078">
    <property type="entry name" value="Plavaka"/>
</dbReference>
<feature type="compositionally biased region" description="Acidic residues" evidence="1">
    <location>
        <begin position="1000"/>
        <end position="1014"/>
    </location>
</feature>
<evidence type="ECO:0000313" key="3">
    <source>
        <dbReference type="Proteomes" id="UP000298030"/>
    </source>
</evidence>